<name>A0ACB8AV11_9AGAM</name>
<sequence length="133" mass="14888">GAATEACPACCTGCFVGCIESMVKCFNMYAYIEIALYGKPYISAVRDTWDMFRDPQMSLVFAPLTWGAYAAGLLCSFAYPYIFRSPRYAEEQYITPIVLPAFLIGLQCCMSTLRLMYSALLMLYLSNDADVRP</sequence>
<proteinExistence type="predicted"/>
<comment type="caution">
    <text evidence="1">The sequence shown here is derived from an EMBL/GenBank/DDBJ whole genome shotgun (WGS) entry which is preliminary data.</text>
</comment>
<feature type="non-terminal residue" evidence="1">
    <location>
        <position position="1"/>
    </location>
</feature>
<reference evidence="1" key="1">
    <citation type="journal article" date="2021" name="New Phytol.">
        <title>Evolutionary innovations through gain and loss of genes in the ectomycorrhizal Boletales.</title>
        <authorList>
            <person name="Wu G."/>
            <person name="Miyauchi S."/>
            <person name="Morin E."/>
            <person name="Kuo A."/>
            <person name="Drula E."/>
            <person name="Varga T."/>
            <person name="Kohler A."/>
            <person name="Feng B."/>
            <person name="Cao Y."/>
            <person name="Lipzen A."/>
            <person name="Daum C."/>
            <person name="Hundley H."/>
            <person name="Pangilinan J."/>
            <person name="Johnson J."/>
            <person name="Barry K."/>
            <person name="LaButti K."/>
            <person name="Ng V."/>
            <person name="Ahrendt S."/>
            <person name="Min B."/>
            <person name="Choi I.G."/>
            <person name="Park H."/>
            <person name="Plett J.M."/>
            <person name="Magnuson J."/>
            <person name="Spatafora J.W."/>
            <person name="Nagy L.G."/>
            <person name="Henrissat B."/>
            <person name="Grigoriev I.V."/>
            <person name="Yang Z.L."/>
            <person name="Xu J."/>
            <person name="Martin F.M."/>
        </authorList>
    </citation>
    <scope>NUCLEOTIDE SEQUENCE</scope>
    <source>
        <strain evidence="1">KUC20120723A-06</strain>
    </source>
</reference>
<accession>A0ACB8AV11</accession>
<gene>
    <name evidence="1" type="ORF">BV22DRAFT_1026970</name>
</gene>
<evidence type="ECO:0000313" key="1">
    <source>
        <dbReference type="EMBL" id="KAH7917099.1"/>
    </source>
</evidence>
<protein>
    <submittedName>
        <fullName evidence="1">Uncharacterized protein</fullName>
    </submittedName>
</protein>
<evidence type="ECO:0000313" key="2">
    <source>
        <dbReference type="Proteomes" id="UP000790709"/>
    </source>
</evidence>
<organism evidence="1 2">
    <name type="scientific">Leucogyrophana mollusca</name>
    <dbReference type="NCBI Taxonomy" id="85980"/>
    <lineage>
        <taxon>Eukaryota</taxon>
        <taxon>Fungi</taxon>
        <taxon>Dikarya</taxon>
        <taxon>Basidiomycota</taxon>
        <taxon>Agaricomycotina</taxon>
        <taxon>Agaricomycetes</taxon>
        <taxon>Agaricomycetidae</taxon>
        <taxon>Boletales</taxon>
        <taxon>Boletales incertae sedis</taxon>
        <taxon>Leucogyrophana</taxon>
    </lineage>
</organism>
<dbReference type="Proteomes" id="UP000790709">
    <property type="component" value="Unassembled WGS sequence"/>
</dbReference>
<dbReference type="EMBL" id="MU267278">
    <property type="protein sequence ID" value="KAH7917099.1"/>
    <property type="molecule type" value="Genomic_DNA"/>
</dbReference>
<keyword evidence="2" id="KW-1185">Reference proteome</keyword>